<dbReference type="PANTHER" id="PTHR34415:SF1">
    <property type="entry name" value="INTEGRASE CATALYTIC DOMAIN-CONTAINING PROTEIN"/>
    <property type="match status" value="1"/>
</dbReference>
<accession>A0A1X7VKS5</accession>
<proteinExistence type="predicted"/>
<evidence type="ECO:0000313" key="2">
    <source>
        <dbReference type="EnsemblMetazoa" id="Aqu2.1.40514_001"/>
    </source>
</evidence>
<feature type="compositionally biased region" description="Low complexity" evidence="1">
    <location>
        <begin position="44"/>
        <end position="55"/>
    </location>
</feature>
<dbReference type="AlphaFoldDB" id="A0A1X7VKS5"/>
<organism evidence="2">
    <name type="scientific">Amphimedon queenslandica</name>
    <name type="common">Sponge</name>
    <dbReference type="NCBI Taxonomy" id="400682"/>
    <lineage>
        <taxon>Eukaryota</taxon>
        <taxon>Metazoa</taxon>
        <taxon>Porifera</taxon>
        <taxon>Demospongiae</taxon>
        <taxon>Heteroscleromorpha</taxon>
        <taxon>Haplosclerida</taxon>
        <taxon>Niphatidae</taxon>
        <taxon>Amphimedon</taxon>
    </lineage>
</organism>
<dbReference type="OrthoDB" id="10033306at2759"/>
<feature type="compositionally biased region" description="Acidic residues" evidence="1">
    <location>
        <begin position="1"/>
        <end position="22"/>
    </location>
</feature>
<feature type="region of interest" description="Disordered" evidence="1">
    <location>
        <begin position="1"/>
        <end position="64"/>
    </location>
</feature>
<evidence type="ECO:0000256" key="1">
    <source>
        <dbReference type="SAM" id="MobiDB-lite"/>
    </source>
</evidence>
<dbReference type="eggNOG" id="ENOG502RZH9">
    <property type="taxonomic scope" value="Eukaryota"/>
</dbReference>
<feature type="region of interest" description="Disordered" evidence="1">
    <location>
        <begin position="583"/>
        <end position="603"/>
    </location>
</feature>
<dbReference type="InParanoid" id="A0A1X7VKS5"/>
<dbReference type="PANTHER" id="PTHR34415">
    <property type="entry name" value="INTEGRASE CATALYTIC DOMAIN-CONTAINING PROTEIN"/>
    <property type="match status" value="1"/>
</dbReference>
<reference evidence="2" key="1">
    <citation type="submission" date="2017-05" db="UniProtKB">
        <authorList>
            <consortium name="EnsemblMetazoa"/>
        </authorList>
    </citation>
    <scope>IDENTIFICATION</scope>
</reference>
<sequence>MEEEVEEGKEEENETKDCDEDTNPPLFDPEVAVELQVSDLDLESATPDAPATSTTHSCDDMRKEDLQEEEDLSKFFEHGCGCSDNCYALFSHSYIKTFRCDIQAMAKPVQEIAIMSQMAATSTMGGLSTGNHRRQRERGNFLRSCIKVIRVTYLKLHACGKSRFEEIMKNYRMNGLIPRVHGNAGKTPNHALTYDDILWVVAFISNYAGVHGISLPGRIPGMKSYENKKFLPCSTSKRQVYLEYVESCEGLYVKACAETTFNMLWRRYLPYIEKMKPMSDLCATCKEISGLIIRSANMQSDERITEAMQKALDHRSLVKKEREYYKDVLKEAQLLLKRLYTDAANNYNPPLTKPLAMLNIVAHYSFDYAQQVHYPSSPLQAGPIYFLTPRKCGIFGVCCEAIPQQVNFLIDESFDTGKGANPVISKYLLWRVTTGLNASISISFLPVEHTKFSPDWCFGLLKQIFRKAEVDSLDDFIQVIEQSSAVNKAQPFTTLFKKIKGNKGFQHFVVNATSPGVVAARQALDGPVTQFNLLKEDAQIMEDELPNILPPKGVSTERKWYLYEKIRPFCRYECKDVTCPLPDAPRLTGSSRQSTPGVDDPPDLARRLKYHILQGNL</sequence>
<name>A0A1X7VKS5_AMPQE</name>
<protein>
    <submittedName>
        <fullName evidence="2">Uncharacterized protein</fullName>
    </submittedName>
</protein>
<dbReference type="OMA" id="QSNVCDM"/>
<dbReference type="EnsemblMetazoa" id="Aqu2.1.40514_001">
    <property type="protein sequence ID" value="Aqu2.1.40514_001"/>
    <property type="gene ID" value="Aqu2.1.40514"/>
</dbReference>